<proteinExistence type="predicted"/>
<evidence type="ECO:0000259" key="1">
    <source>
        <dbReference type="Pfam" id="PF13182"/>
    </source>
</evidence>
<gene>
    <name evidence="2" type="ORF">SAMN02745725_02698</name>
</gene>
<dbReference type="Proteomes" id="UP000184185">
    <property type="component" value="Unassembled WGS sequence"/>
</dbReference>
<sequence>MATNSKVKIRLQGHEKFPLREGWLSKGLLRVQDNPKVFQGKEGPDVFGIGNNMVKSLRYWLKAFNLITESPNNGATLSRLGEIICEYDPYIEDDFTVWILHSQIARNLYEATSWYMFFNRCEIEELSKETIEKILLREIRKYALDQTFSEKSVKADLDVILSMYGKKKGIVDPEDNSISPFSRLKLLKNIDGSYSKSQPDRNSINEWVVLYELSKKMDGKDSISIEQILNDECGLNKIYQLNAVVSSELLDCLDALGYIRVDRTAGLDMIYKTKDFNAEKVLLEYYENQR</sequence>
<dbReference type="InterPro" id="IPR025248">
    <property type="entry name" value="DUF4007"/>
</dbReference>
<protein>
    <recommendedName>
        <fullName evidence="1">DUF4007 domain-containing protein</fullName>
    </recommendedName>
</protein>
<accession>A0A1M6JVK8</accession>
<feature type="domain" description="DUF4007" evidence="1">
    <location>
        <begin position="13"/>
        <end position="286"/>
    </location>
</feature>
<organism evidence="2 3">
    <name type="scientific">Pseudobutyrivibrio xylanivorans DSM 14809</name>
    <dbReference type="NCBI Taxonomy" id="1123012"/>
    <lineage>
        <taxon>Bacteria</taxon>
        <taxon>Bacillati</taxon>
        <taxon>Bacillota</taxon>
        <taxon>Clostridia</taxon>
        <taxon>Lachnospirales</taxon>
        <taxon>Lachnospiraceae</taxon>
        <taxon>Pseudobutyrivibrio</taxon>
    </lineage>
</organism>
<reference evidence="2 3" key="1">
    <citation type="submission" date="2016-11" db="EMBL/GenBank/DDBJ databases">
        <authorList>
            <person name="Jaros S."/>
            <person name="Januszkiewicz K."/>
            <person name="Wedrychowicz H."/>
        </authorList>
    </citation>
    <scope>NUCLEOTIDE SEQUENCE [LARGE SCALE GENOMIC DNA]</scope>
    <source>
        <strain evidence="2 3">DSM 14809</strain>
    </source>
</reference>
<dbReference type="RefSeq" id="WP_072918936.1">
    <property type="nucleotide sequence ID" value="NZ_FQYQ01000026.1"/>
</dbReference>
<dbReference type="OrthoDB" id="747541at2"/>
<evidence type="ECO:0000313" key="3">
    <source>
        <dbReference type="Proteomes" id="UP000184185"/>
    </source>
</evidence>
<keyword evidence="3" id="KW-1185">Reference proteome</keyword>
<dbReference type="Pfam" id="PF13182">
    <property type="entry name" value="DUF4007"/>
    <property type="match status" value="1"/>
</dbReference>
<dbReference type="EMBL" id="FQYQ01000026">
    <property type="protein sequence ID" value="SHJ50727.1"/>
    <property type="molecule type" value="Genomic_DNA"/>
</dbReference>
<dbReference type="AlphaFoldDB" id="A0A1M6JVK8"/>
<name>A0A1M6JVK8_PSEXY</name>
<evidence type="ECO:0000313" key="2">
    <source>
        <dbReference type="EMBL" id="SHJ50727.1"/>
    </source>
</evidence>